<gene>
    <name evidence="1" type="ORF">CDAR_556271</name>
</gene>
<comment type="caution">
    <text evidence="1">The sequence shown here is derived from an EMBL/GenBank/DDBJ whole genome shotgun (WGS) entry which is preliminary data.</text>
</comment>
<evidence type="ECO:0000313" key="1">
    <source>
        <dbReference type="EMBL" id="GIX69741.1"/>
    </source>
</evidence>
<protein>
    <submittedName>
        <fullName evidence="1">Uncharacterized protein</fullName>
    </submittedName>
</protein>
<dbReference type="Proteomes" id="UP001054837">
    <property type="component" value="Unassembled WGS sequence"/>
</dbReference>
<organism evidence="1 2">
    <name type="scientific">Caerostris darwini</name>
    <dbReference type="NCBI Taxonomy" id="1538125"/>
    <lineage>
        <taxon>Eukaryota</taxon>
        <taxon>Metazoa</taxon>
        <taxon>Ecdysozoa</taxon>
        <taxon>Arthropoda</taxon>
        <taxon>Chelicerata</taxon>
        <taxon>Arachnida</taxon>
        <taxon>Araneae</taxon>
        <taxon>Araneomorphae</taxon>
        <taxon>Entelegynae</taxon>
        <taxon>Araneoidea</taxon>
        <taxon>Araneidae</taxon>
        <taxon>Caerostris</taxon>
    </lineage>
</organism>
<keyword evidence="2" id="KW-1185">Reference proteome</keyword>
<dbReference type="AlphaFoldDB" id="A0AAV4MCD9"/>
<accession>A0AAV4MCD9</accession>
<proteinExistence type="predicted"/>
<sequence length="97" mass="10778">MQLQPHFVAHYLISCNKGIDGNSSTLPCLKGFAEAEIRQRSCKRKAFNSATLLCDDNAFRKVRCHCLKRGLNNNGAHLHRNTELANAGEIYGFGNSN</sequence>
<evidence type="ECO:0000313" key="2">
    <source>
        <dbReference type="Proteomes" id="UP001054837"/>
    </source>
</evidence>
<name>A0AAV4MCD9_9ARAC</name>
<reference evidence="1 2" key="1">
    <citation type="submission" date="2021-06" db="EMBL/GenBank/DDBJ databases">
        <title>Caerostris darwini draft genome.</title>
        <authorList>
            <person name="Kono N."/>
            <person name="Arakawa K."/>
        </authorList>
    </citation>
    <scope>NUCLEOTIDE SEQUENCE [LARGE SCALE GENOMIC DNA]</scope>
</reference>
<dbReference type="EMBL" id="BPLQ01000299">
    <property type="protein sequence ID" value="GIX69741.1"/>
    <property type="molecule type" value="Genomic_DNA"/>
</dbReference>